<proteinExistence type="predicted"/>
<gene>
    <name evidence="1" type="ordered locus">XF_0687</name>
    <name evidence="2" type="ordered locus">XF_2521</name>
</gene>
<dbReference type="PIR" id="D82775">
    <property type="entry name" value="D82775"/>
</dbReference>
<dbReference type="EMBL" id="AE003849">
    <property type="protein sequence ID" value="AAF83497.1"/>
    <property type="molecule type" value="Genomic_DNA"/>
</dbReference>
<dbReference type="EMBL" id="AE003849">
    <property type="protein sequence ID" value="AAF85319.1"/>
    <property type="molecule type" value="Genomic_DNA"/>
</dbReference>
<protein>
    <submittedName>
        <fullName evidence="2">Uncharacterized protein</fullName>
    </submittedName>
</protein>
<name>Q9P9P3_XYLFA</name>
<accession>Q9P9P3</accession>
<organism evidence="2 3">
    <name type="scientific">Xylella fastidiosa (strain 9a5c)</name>
    <dbReference type="NCBI Taxonomy" id="160492"/>
    <lineage>
        <taxon>Bacteria</taxon>
        <taxon>Pseudomonadati</taxon>
        <taxon>Pseudomonadota</taxon>
        <taxon>Gammaproteobacteria</taxon>
        <taxon>Lysobacterales</taxon>
        <taxon>Lysobacteraceae</taxon>
        <taxon>Xylella</taxon>
    </lineage>
</organism>
<dbReference type="AlphaFoldDB" id="Q9P9P3"/>
<reference evidence="2 3" key="1">
    <citation type="journal article" date="2000" name="Nature">
        <title>The genome sequence of the plant pathogen Xylella fastidiosa.</title>
        <authorList>
            <person name="Simpson A.J."/>
            <person name="Reinach F.C."/>
            <person name="Arruda P."/>
            <person name="Abreu F.A."/>
            <person name="Acencio M."/>
            <person name="Alvarenga R."/>
            <person name="Alves L.M."/>
            <person name="Araya J.E."/>
            <person name="Baia G.S."/>
            <person name="Baptista C.S."/>
            <person name="Barros M.H."/>
            <person name="Bonaccorsi E.D."/>
            <person name="Bordin S."/>
            <person name="Bove J.M."/>
            <person name="Briones M.R."/>
            <person name="Bueno M.R."/>
            <person name="Camargo A.A."/>
            <person name="Camargo L.E."/>
            <person name="Carraro D.M."/>
            <person name="Carrer H."/>
            <person name="Colauto N.B."/>
            <person name="Colombo C."/>
            <person name="Costa F.F."/>
            <person name="Costa M.C."/>
            <person name="Costa-Neto C.M."/>
            <person name="Coutinho L.L."/>
            <person name="Cristofani M."/>
            <person name="Dias-Neto E."/>
            <person name="Docena C."/>
            <person name="El-Dorry H."/>
            <person name="Facincani A.P."/>
            <person name="Ferreira A.J."/>
            <person name="Ferreira V.C."/>
            <person name="Ferro J.A."/>
            <person name="Fraga J.S."/>
            <person name="Franca S.C."/>
            <person name="Franco M.C."/>
            <person name="Frohme M."/>
            <person name="Furlan L.R."/>
            <person name="Garnier M."/>
            <person name="Goldman G.H."/>
            <person name="Goldman M.H."/>
            <person name="Gomes S.L."/>
            <person name="Gruber A."/>
            <person name="Ho P.L."/>
            <person name="Hoheisel J.D."/>
            <person name="Junqueira M.L."/>
            <person name="Kemper E.L."/>
            <person name="Kitajima J.P."/>
            <person name="Krieger J.E."/>
            <person name="Kuramae E.E."/>
            <person name="Laigret F."/>
            <person name="Lambais M.R."/>
            <person name="Leite L.C."/>
            <person name="Lemos E.G."/>
            <person name="Lemos M.V."/>
            <person name="Lopes S.A."/>
            <person name="Lopes C.R."/>
            <person name="Machado J.A."/>
            <person name="Machado M.A."/>
            <person name="Madeira A.M."/>
            <person name="Madeira H.M."/>
            <person name="Marino C.L."/>
            <person name="Marques M.V."/>
            <person name="Martins E.A."/>
            <person name="Martins E.M."/>
            <person name="Matsukuma A.Y."/>
            <person name="Menck C.F."/>
            <person name="Miracca E.C."/>
            <person name="Miyaki C.Y."/>
            <person name="Monteriro-Vitorello C.B."/>
            <person name="Moon D.H."/>
            <person name="Nagai M.A."/>
            <person name="Nascimento A.L."/>
            <person name="Netto L.E."/>
            <person name="Nhani A.Jr."/>
            <person name="Nobrega F.G."/>
            <person name="Nunes L.R."/>
            <person name="Oliveira M.A."/>
            <person name="de Oliveira M.C."/>
            <person name="de Oliveira R.C."/>
            <person name="Palmieri D.A."/>
            <person name="Paris A."/>
            <person name="Peixoto B.R."/>
            <person name="Pereira G.A."/>
            <person name="Pereira H.A.Jr."/>
            <person name="Pesquero J.B."/>
            <person name="Quaggio R.B."/>
            <person name="Roberto P.G."/>
            <person name="Rodrigues V."/>
            <person name="de M Rosa A.J."/>
            <person name="de Rosa V.E.Jr."/>
            <person name="de Sa R.G."/>
            <person name="Santelli R.V."/>
            <person name="Sawasaki H.E."/>
            <person name="da Silva A.C."/>
            <person name="da Silva A.M."/>
            <person name="da Silva F.R."/>
            <person name="da Silva W.A.Jr."/>
            <person name="da Silveira J.F."/>
            <person name="Silvestri M.L."/>
            <person name="Siqueira W.J."/>
            <person name="de Souza A.A."/>
            <person name="de Souza A.P."/>
            <person name="Terenzi M.F."/>
            <person name="Truffi D."/>
            <person name="Tsai S.M."/>
            <person name="Tsuhako M.H."/>
            <person name="Vallada H."/>
            <person name="Van Sluys M.A."/>
            <person name="Verjovski-Almeida S."/>
            <person name="Vettore A.L."/>
            <person name="Zago M.A."/>
            <person name="Zatz M."/>
            <person name="Meidanis J."/>
            <person name="Setubal J.C."/>
        </authorList>
    </citation>
    <scope>NUCLEOTIDE SEQUENCE [LARGE SCALE GENOMIC DNA]</scope>
    <source>
        <strain evidence="2 3">9a5c</strain>
    </source>
</reference>
<reference evidence="2" key="2">
    <citation type="submission" date="2000-06" db="EMBL/GenBank/DDBJ databases">
        <authorList>
            <person name="Simpson A.J.G."/>
            <person name="Reinach F.C."/>
            <person name="Arruda P."/>
            <person name="Abreu F.A."/>
            <person name="Acencio M."/>
            <person name="Alvarenga R."/>
            <person name="Alves L.M.C."/>
            <person name="Araya J.E."/>
            <person name="Baia G.S."/>
            <person name="Baptista C.S."/>
            <person name="Barros M.H."/>
            <person name="Bonaccorsi E.D."/>
            <person name="Bordin S."/>
            <person name="Bove J.M."/>
            <person name="Briones M.R.S."/>
            <person name="Bueno M.R.P."/>
            <person name="Camargo A.A."/>
            <person name="Camargo L.E.A."/>
            <person name="Carraro D.M."/>
            <person name="Carrer H."/>
            <person name="Colauto N.B."/>
            <person name="Colombo C."/>
            <person name="Costa F.F."/>
            <person name="Costa M.C.R."/>
            <person name="Costa-Neto C.M."/>
            <person name="Coutinho L.L."/>
            <person name="Cristofani M."/>
            <person name="Dias-Neto E."/>
            <person name="Docena C."/>
            <person name="El-Dorry H."/>
            <person name="Facincani A.P."/>
            <person name="Ferreira A.J.S."/>
            <person name="Ferreira V.C.A."/>
            <person name="Ferro J.A."/>
            <person name="Fraga J.S."/>
            <person name="Franca S.C."/>
            <person name="Franco M.C."/>
            <person name="Frohme M."/>
            <person name="Furlan L.R."/>
            <person name="Garnier M."/>
            <person name="Goldman G.H."/>
            <person name="Goldman M.H.S."/>
            <person name="Gomes S.L."/>
            <person name="Gruber A."/>
            <person name="Ho P.L."/>
            <person name="Hoheisel J.D."/>
            <person name="Junqueira M.L."/>
            <person name="Kemper E.L."/>
            <person name="Kitajima J.P."/>
            <person name="Krieger J.E."/>
            <person name="Kuramae E.E."/>
            <person name="Laigret F."/>
            <person name="Lambais M.R."/>
            <person name="Leite L.C.C."/>
            <person name="Lemos E.G.M."/>
            <person name="Lemos M.V.F."/>
            <person name="Lopes S.A."/>
            <person name="Lopes C.R."/>
            <person name="Machado J.A."/>
            <person name="Machado M.A."/>
            <person name="Madeira A.M.B.N."/>
            <person name="Madeira H.M.F."/>
            <person name="Marino C.L."/>
            <person name="Marques M.V."/>
            <person name="Martins E.A.L."/>
            <person name="Martins E.M.F."/>
            <person name="Matsukuma A.Y."/>
            <person name="Menck C.F.M."/>
            <person name="Miracca E.C."/>
            <person name="Miyaki C.Y."/>
            <person name="Monteiro-Vitorello C.B."/>
            <person name="Moon D.H."/>
            <person name="Nagai M.A."/>
            <person name="Nascimento A.L.T.O."/>
            <person name="Netto L.E.S."/>
            <person name="Nhani A.Jr."/>
            <person name="Nobrega F.G."/>
            <person name="Nunes L.R."/>
            <person name="Oliveira M.A."/>
            <person name="de Oliveira M.C."/>
            <person name="de Oliveira R.C."/>
            <person name="Palmieri D.A."/>
            <person name="Paris A."/>
            <person name="Peixoto B.R."/>
            <person name="Pereira G.A.G."/>
            <person name="Pereira H.A.Jr."/>
            <person name="Pesquero J.B."/>
            <person name="Quaggio R.B."/>
            <person name="Roberto P.G."/>
            <person name="Rodrigues V."/>
            <person name="de M Rosa A.J."/>
            <person name="de Rosa V.E.Jr."/>
            <person name="de Sa R.G."/>
            <person name="Santelli R.V."/>
            <person name="Sawasaki H.E."/>
            <person name="da Silva A.C.R."/>
            <person name="da Silva F.R."/>
            <person name="da Silva A.M."/>
            <person name="Silva W.A.Jr."/>
            <person name="da Silveira J.F."/>
            <person name="Silvestri M.L.Z."/>
            <person name="Siqueira W.J."/>
            <person name="de Souza A.A."/>
            <person name="de Souza A.P."/>
            <person name="Terenzi M.F."/>
            <person name="Truffi D."/>
            <person name="Tsai S.M."/>
            <person name="Tsuhako M.H."/>
            <person name="Vallada H."/>
            <person name="Van Sluys M.A."/>
            <person name="Verjovski-Almeida S."/>
            <person name="Vettore A.L."/>
            <person name="Zago M.A."/>
            <person name="Zatz M."/>
            <person name="Meidanis J."/>
            <person name="Setubal J.C."/>
        </authorList>
    </citation>
    <scope>NUCLEOTIDE SEQUENCE</scope>
    <source>
        <strain evidence="2">9a5c</strain>
    </source>
</reference>
<dbReference type="HOGENOM" id="CLU_2775092_0_0_6"/>
<evidence type="ECO:0000313" key="3">
    <source>
        <dbReference type="Proteomes" id="UP000000812"/>
    </source>
</evidence>
<dbReference type="Proteomes" id="UP000000812">
    <property type="component" value="Chromosome"/>
</dbReference>
<dbReference type="STRING" id="160492.XF_0687"/>
<dbReference type="KEGG" id="xfa:XF_0687"/>
<sequence length="74" mass="8089">MSTPGYAEVANALTALSKEIGEKYAYDVLESFGVKVLSKIPEELFPKVLEYINGFYIAHERGLPLDAVPSDGEP</sequence>
<dbReference type="KEGG" id="xfa:XF_2521"/>
<evidence type="ECO:0000313" key="1">
    <source>
        <dbReference type="EMBL" id="AAF83497.1"/>
    </source>
</evidence>
<evidence type="ECO:0000313" key="2">
    <source>
        <dbReference type="EMBL" id="AAF85319.1"/>
    </source>
</evidence>